<name>A0A1S2N011_9MICC</name>
<dbReference type="OrthoDB" id="4794433at2"/>
<proteinExistence type="predicted"/>
<protein>
    <submittedName>
        <fullName evidence="1">Uncharacterized protein</fullName>
    </submittedName>
</protein>
<evidence type="ECO:0000313" key="2">
    <source>
        <dbReference type="Proteomes" id="UP000179540"/>
    </source>
</evidence>
<sequence length="65" mass="7493">MVRRYRRATARVEADRPLRVRYEPREEIDAAKVAEVLIRIALRTAGDQPIGQSGAHLRRLLIADR</sequence>
<dbReference type="EMBL" id="MODZ01000007">
    <property type="protein sequence ID" value="OIJ35639.1"/>
    <property type="molecule type" value="Genomic_DNA"/>
</dbReference>
<dbReference type="AlphaFoldDB" id="A0A1S2N011"/>
<reference evidence="1 2" key="1">
    <citation type="submission" date="2016-10" db="EMBL/GenBank/DDBJ databases">
        <title>Draft genome sequence of strain LCT isolated from the Shenzhou X spacecraft of China.</title>
        <authorList>
            <person name="Huang B."/>
        </authorList>
    </citation>
    <scope>NUCLEOTIDE SEQUENCE [LARGE SCALE GENOMIC DNA]</scope>
    <source>
        <strain evidence="1 2">LCT-H5</strain>
    </source>
</reference>
<dbReference type="Proteomes" id="UP000179540">
    <property type="component" value="Unassembled WGS sequence"/>
</dbReference>
<dbReference type="RefSeq" id="WP_075514875.1">
    <property type="nucleotide sequence ID" value="NZ_MODZ01000007.1"/>
</dbReference>
<evidence type="ECO:0000313" key="1">
    <source>
        <dbReference type="EMBL" id="OIJ35639.1"/>
    </source>
</evidence>
<gene>
    <name evidence="1" type="ORF">BK826_06200</name>
</gene>
<organism evidence="1 2">
    <name type="scientific">Rothia kristinae</name>
    <dbReference type="NCBI Taxonomy" id="37923"/>
    <lineage>
        <taxon>Bacteria</taxon>
        <taxon>Bacillati</taxon>
        <taxon>Actinomycetota</taxon>
        <taxon>Actinomycetes</taxon>
        <taxon>Micrococcales</taxon>
        <taxon>Micrococcaceae</taxon>
        <taxon>Rothia</taxon>
    </lineage>
</organism>
<comment type="caution">
    <text evidence="1">The sequence shown here is derived from an EMBL/GenBank/DDBJ whole genome shotgun (WGS) entry which is preliminary data.</text>
</comment>
<accession>A0A1S2N011</accession>